<dbReference type="Proteomes" id="UP000095287">
    <property type="component" value="Unplaced"/>
</dbReference>
<protein>
    <submittedName>
        <fullName evidence="2">Uncharacterized protein</fullName>
    </submittedName>
</protein>
<reference evidence="2" key="1">
    <citation type="submission" date="2016-11" db="UniProtKB">
        <authorList>
            <consortium name="WormBaseParasite"/>
        </authorList>
    </citation>
    <scope>IDENTIFICATION</scope>
</reference>
<dbReference type="WBParaSite" id="L893_g26568.t1">
    <property type="protein sequence ID" value="L893_g26568.t1"/>
    <property type="gene ID" value="L893_g26568"/>
</dbReference>
<organism evidence="1 2">
    <name type="scientific">Steinernema glaseri</name>
    <dbReference type="NCBI Taxonomy" id="37863"/>
    <lineage>
        <taxon>Eukaryota</taxon>
        <taxon>Metazoa</taxon>
        <taxon>Ecdysozoa</taxon>
        <taxon>Nematoda</taxon>
        <taxon>Chromadorea</taxon>
        <taxon>Rhabditida</taxon>
        <taxon>Tylenchina</taxon>
        <taxon>Panagrolaimomorpha</taxon>
        <taxon>Strongyloidoidea</taxon>
        <taxon>Steinernematidae</taxon>
        <taxon>Steinernema</taxon>
    </lineage>
</organism>
<accession>A0A1I7ZI95</accession>
<dbReference type="AlphaFoldDB" id="A0A1I7ZI95"/>
<proteinExistence type="predicted"/>
<name>A0A1I7ZI95_9BILA</name>
<evidence type="ECO:0000313" key="1">
    <source>
        <dbReference type="Proteomes" id="UP000095287"/>
    </source>
</evidence>
<keyword evidence="1" id="KW-1185">Reference proteome</keyword>
<sequence length="66" mass="7593">MDNSSRKELCTLRRRRLMDPPIHLPDDPLTFNHKVITAGALLYTEMYPIRIRCLVHAYIISGPANS</sequence>
<evidence type="ECO:0000313" key="2">
    <source>
        <dbReference type="WBParaSite" id="L893_g26568.t1"/>
    </source>
</evidence>